<protein>
    <submittedName>
        <fullName evidence="2">Uncharacterized protein</fullName>
    </submittedName>
</protein>
<dbReference type="RefSeq" id="WP_168487426.1">
    <property type="nucleotide sequence ID" value="NZ_JAAZSQ010000015.1"/>
</dbReference>
<evidence type="ECO:0000313" key="3">
    <source>
        <dbReference type="Proteomes" id="UP000544090"/>
    </source>
</evidence>
<comment type="caution">
    <text evidence="2">The sequence shown here is derived from an EMBL/GenBank/DDBJ whole genome shotgun (WGS) entry which is preliminary data.</text>
</comment>
<accession>A0A7X6HEJ2</accession>
<keyword evidence="3" id="KW-1185">Reference proteome</keyword>
<proteinExistence type="predicted"/>
<evidence type="ECO:0000313" key="2">
    <source>
        <dbReference type="EMBL" id="NKX55707.1"/>
    </source>
</evidence>
<reference evidence="2 3" key="1">
    <citation type="submission" date="2020-04" db="EMBL/GenBank/DDBJ databases">
        <title>Arthrobacter sp. nov.</title>
        <authorList>
            <person name="Liu S."/>
        </authorList>
    </citation>
    <scope>NUCLEOTIDE SEQUENCE [LARGE SCALE GENOMIC DNA]</scope>
    <source>
        <strain evidence="2 3">E918</strain>
    </source>
</reference>
<dbReference type="EMBL" id="JAAZSQ010000015">
    <property type="protein sequence ID" value="NKX55707.1"/>
    <property type="molecule type" value="Genomic_DNA"/>
</dbReference>
<dbReference type="Proteomes" id="UP000544090">
    <property type="component" value="Unassembled WGS sequence"/>
</dbReference>
<feature type="region of interest" description="Disordered" evidence="1">
    <location>
        <begin position="1"/>
        <end position="38"/>
    </location>
</feature>
<evidence type="ECO:0000256" key="1">
    <source>
        <dbReference type="SAM" id="MobiDB-lite"/>
    </source>
</evidence>
<name>A0A7X6HEJ2_9MICC</name>
<organism evidence="2 3">
    <name type="scientific">Arthrobacter mobilis</name>
    <dbReference type="NCBI Taxonomy" id="2724944"/>
    <lineage>
        <taxon>Bacteria</taxon>
        <taxon>Bacillati</taxon>
        <taxon>Actinomycetota</taxon>
        <taxon>Actinomycetes</taxon>
        <taxon>Micrococcales</taxon>
        <taxon>Micrococcaceae</taxon>
        <taxon>Arthrobacter</taxon>
    </lineage>
</organism>
<sequence>MSEEPVNPVSEEPPAKPALPVRRAAEPTRQKATAARDAVARLAKDPVLRDKARRLWTTAQKLYDVAASPEAKKLYREARDILRDNWKR</sequence>
<feature type="compositionally biased region" description="Low complexity" evidence="1">
    <location>
        <begin position="1"/>
        <end position="12"/>
    </location>
</feature>
<gene>
    <name evidence="2" type="ORF">HGG74_14405</name>
</gene>
<dbReference type="AlphaFoldDB" id="A0A7X6HEJ2"/>